<protein>
    <submittedName>
        <fullName evidence="7">All-trans-retinol 13,14-reductase</fullName>
        <ecNumber evidence="7">1.3.99.23</ecNumber>
    </submittedName>
</protein>
<comment type="caution">
    <text evidence="7">The sequence shown here is derived from an EMBL/GenBank/DDBJ whole genome shotgun (WGS) entry which is preliminary data.</text>
</comment>
<sequence length="494" mass="55385">MKYDYVVIGSGISGLVSGIILSKQGLSVAVLEKAAQPAPLLRGFKRRGIHIDTGFHYTGAFAHGEALDSYFRYLNIAEDLEKIPYDSECFDSFYFTDDDYSFSFPFGYERLRDRLCSAFPHEKKGIDSYLHTVSEEFNRSPHLNLDISSNNIFMYDPYSSQSLKSFLQGLISNPRLRSILSMHYLLYGTEPGRSSVSVHAQVAGSLYSSVHGIKGGGRTLAKTLLQRLRNLDADIFSRSNVAKVMVRAGEFQGVELANGETVQAKGCISSIHPRALLPLVEETAFRPATRQRFQAFEDTTSAFMFSAELEQLPEMLSRKNLFLCPDDDLDTYCHLERAIEKRPFFFASAGLENEKSRPGMIMLCPASMQEMYPWRDSLPEHRPESYLEMKQALMQRVHDHVLRKVPAIHSLTMLDCATPLTFRDYANAPSGCLYGIKQKYGQLNPTPLSKIRGLYLTGQALTAPGILGGTISAFLTCGVILGQQKLIQEVRKCR</sequence>
<dbReference type="AlphaFoldDB" id="D6SS13"/>
<proteinExistence type="predicted"/>
<dbReference type="InterPro" id="IPR036188">
    <property type="entry name" value="FAD/NAD-bd_sf"/>
</dbReference>
<evidence type="ECO:0000256" key="1">
    <source>
        <dbReference type="ARBA" id="ARBA00022630"/>
    </source>
</evidence>
<keyword evidence="3" id="KW-0274">FAD</keyword>
<evidence type="ECO:0000256" key="5">
    <source>
        <dbReference type="ARBA" id="ARBA00023027"/>
    </source>
</evidence>
<dbReference type="InterPro" id="IPR052206">
    <property type="entry name" value="Retinol_saturase"/>
</dbReference>
<evidence type="ECO:0000256" key="3">
    <source>
        <dbReference type="ARBA" id="ARBA00022827"/>
    </source>
</evidence>
<dbReference type="RefSeq" id="WP_008870831.1">
    <property type="nucleotide sequence ID" value="NZ_ACJN02000003.1"/>
</dbReference>
<keyword evidence="2" id="KW-0732">Signal</keyword>
<evidence type="ECO:0000256" key="4">
    <source>
        <dbReference type="ARBA" id="ARBA00022857"/>
    </source>
</evidence>
<dbReference type="PANTHER" id="PTHR46091">
    <property type="entry name" value="BLR7054 PROTEIN"/>
    <property type="match status" value="1"/>
</dbReference>
<keyword evidence="1" id="KW-0285">Flavoprotein</keyword>
<dbReference type="InterPro" id="IPR002937">
    <property type="entry name" value="Amino_oxidase"/>
</dbReference>
<evidence type="ECO:0000256" key="2">
    <source>
        <dbReference type="ARBA" id="ARBA00022729"/>
    </source>
</evidence>
<evidence type="ECO:0000313" key="7">
    <source>
        <dbReference type="EMBL" id="EFI33479.1"/>
    </source>
</evidence>
<dbReference type="Gene3D" id="3.50.50.60">
    <property type="entry name" value="FAD/NAD(P)-binding domain"/>
    <property type="match status" value="2"/>
</dbReference>
<accession>D6SS13</accession>
<dbReference type="OrthoDB" id="9794630at2"/>
<dbReference type="Pfam" id="PF01593">
    <property type="entry name" value="Amino_oxidase"/>
    <property type="match status" value="1"/>
</dbReference>
<dbReference type="EC" id="1.3.99.23" evidence="7"/>
<dbReference type="SUPFAM" id="SSF51905">
    <property type="entry name" value="FAD/NAD(P)-binding domain"/>
    <property type="match status" value="1"/>
</dbReference>
<evidence type="ECO:0000313" key="8">
    <source>
        <dbReference type="Proteomes" id="UP000005496"/>
    </source>
</evidence>
<dbReference type="eggNOG" id="COG1233">
    <property type="taxonomic scope" value="Bacteria"/>
</dbReference>
<dbReference type="EMBL" id="ACJN02000003">
    <property type="protein sequence ID" value="EFI33479.1"/>
    <property type="molecule type" value="Genomic_DNA"/>
</dbReference>
<keyword evidence="5" id="KW-0520">NAD</keyword>
<keyword evidence="4" id="KW-0521">NADP</keyword>
<feature type="domain" description="Amine oxidase" evidence="6">
    <location>
        <begin position="12"/>
        <end position="295"/>
    </location>
</feature>
<keyword evidence="8" id="KW-1185">Reference proteome</keyword>
<dbReference type="Proteomes" id="UP000005496">
    <property type="component" value="Unassembled WGS sequence"/>
</dbReference>
<dbReference type="GO" id="GO:0051786">
    <property type="term" value="F:all-trans-retinol 13,14-reductase activity"/>
    <property type="evidence" value="ECO:0007669"/>
    <property type="project" value="UniProtKB-EC"/>
</dbReference>
<reference evidence="7" key="1">
    <citation type="submission" date="2010-05" db="EMBL/GenBank/DDBJ databases">
        <title>The draft genome of Desulfonatronospira thiodismutans ASO3-1.</title>
        <authorList>
            <consortium name="US DOE Joint Genome Institute (JGI-PGF)"/>
            <person name="Lucas S."/>
            <person name="Copeland A."/>
            <person name="Lapidus A."/>
            <person name="Cheng J.-F."/>
            <person name="Bruce D."/>
            <person name="Goodwin L."/>
            <person name="Pitluck S."/>
            <person name="Chertkov O."/>
            <person name="Brettin T."/>
            <person name="Detter J.C."/>
            <person name="Han C."/>
            <person name="Land M.L."/>
            <person name="Hauser L."/>
            <person name="Kyrpides N."/>
            <person name="Mikhailova N."/>
            <person name="Muyzer G."/>
            <person name="Woyke T."/>
        </authorList>
    </citation>
    <scope>NUCLEOTIDE SEQUENCE [LARGE SCALE GENOMIC DNA]</scope>
    <source>
        <strain evidence="7">ASO3-1</strain>
    </source>
</reference>
<gene>
    <name evidence="7" type="ORF">Dthio_PD0813</name>
</gene>
<dbReference type="PANTHER" id="PTHR46091:SF3">
    <property type="entry name" value="AMINE OXIDASE DOMAIN-CONTAINING PROTEIN"/>
    <property type="match status" value="1"/>
</dbReference>
<name>D6SS13_9BACT</name>
<keyword evidence="7" id="KW-0560">Oxidoreductase</keyword>
<evidence type="ECO:0000259" key="6">
    <source>
        <dbReference type="Pfam" id="PF01593"/>
    </source>
</evidence>
<organism evidence="7 8">
    <name type="scientific">Desulfonatronospira thiodismutans ASO3-1</name>
    <dbReference type="NCBI Taxonomy" id="555779"/>
    <lineage>
        <taxon>Bacteria</taxon>
        <taxon>Pseudomonadati</taxon>
        <taxon>Thermodesulfobacteriota</taxon>
        <taxon>Desulfovibrionia</taxon>
        <taxon>Desulfovibrionales</taxon>
        <taxon>Desulfonatronovibrionaceae</taxon>
        <taxon>Desulfonatronospira</taxon>
    </lineage>
</organism>